<reference evidence="2 3" key="1">
    <citation type="submission" date="2017-07" db="EMBL/GenBank/DDBJ databases">
        <title>Tamlnaduibacter salinus (Mi-7) genome sequencing.</title>
        <authorList>
            <person name="Verma A."/>
            <person name="Krishnamurthi S."/>
        </authorList>
    </citation>
    <scope>NUCLEOTIDE SEQUENCE [LARGE SCALE GENOMIC DNA]</scope>
    <source>
        <strain evidence="2 3">Mi-7</strain>
    </source>
</reference>
<proteinExistence type="predicted"/>
<keyword evidence="1" id="KW-0472">Membrane</keyword>
<evidence type="ECO:0000313" key="2">
    <source>
        <dbReference type="EMBL" id="PAV26230.1"/>
    </source>
</evidence>
<comment type="caution">
    <text evidence="2">The sequence shown here is derived from an EMBL/GenBank/DDBJ whole genome shotgun (WGS) entry which is preliminary data.</text>
</comment>
<dbReference type="AlphaFoldDB" id="A0A2A2I533"/>
<evidence type="ECO:0000313" key="3">
    <source>
        <dbReference type="Proteomes" id="UP000218332"/>
    </source>
</evidence>
<name>A0A2A2I533_9GAMM</name>
<feature type="transmembrane region" description="Helical" evidence="1">
    <location>
        <begin position="69"/>
        <end position="87"/>
    </location>
</feature>
<evidence type="ECO:0000256" key="1">
    <source>
        <dbReference type="SAM" id="Phobius"/>
    </source>
</evidence>
<sequence>MLREKEFVGYFPELRGRSTEEQISLIGCARYEVFVRQGRGGRAALVLVVSFLLAAAVAFLPLVFWRTSFLINSMFIAVGVFISMHVYKRLYGHLLKQGLRHVLENQS</sequence>
<dbReference type="Proteomes" id="UP000218332">
    <property type="component" value="Unassembled WGS sequence"/>
</dbReference>
<protein>
    <submittedName>
        <fullName evidence="2">Uncharacterized protein</fullName>
    </submittedName>
</protein>
<organism evidence="2 3">
    <name type="scientific">Tamilnaduibacter salinus</name>
    <dbReference type="NCBI Taxonomy" id="1484056"/>
    <lineage>
        <taxon>Bacteria</taxon>
        <taxon>Pseudomonadati</taxon>
        <taxon>Pseudomonadota</taxon>
        <taxon>Gammaproteobacteria</taxon>
        <taxon>Pseudomonadales</taxon>
        <taxon>Marinobacteraceae</taxon>
        <taxon>Tamilnaduibacter</taxon>
    </lineage>
</organism>
<gene>
    <name evidence="2" type="ORF">CF392_06870</name>
</gene>
<dbReference type="EMBL" id="NMPM01000033">
    <property type="protein sequence ID" value="PAV26230.1"/>
    <property type="molecule type" value="Genomic_DNA"/>
</dbReference>
<feature type="transmembrane region" description="Helical" evidence="1">
    <location>
        <begin position="43"/>
        <end position="63"/>
    </location>
</feature>
<accession>A0A2A2I533</accession>
<keyword evidence="1" id="KW-0812">Transmembrane</keyword>
<keyword evidence="1" id="KW-1133">Transmembrane helix</keyword>
<keyword evidence="3" id="KW-1185">Reference proteome</keyword>